<evidence type="ECO:0000256" key="1">
    <source>
        <dbReference type="ARBA" id="ARBA00004123"/>
    </source>
</evidence>
<evidence type="ECO:0000256" key="5">
    <source>
        <dbReference type="ARBA" id="ARBA00023159"/>
    </source>
</evidence>
<dbReference type="GO" id="GO:0061629">
    <property type="term" value="F:RNA polymerase II-specific DNA-binding transcription factor binding"/>
    <property type="evidence" value="ECO:0007669"/>
    <property type="project" value="EnsemblFungi"/>
</dbReference>
<evidence type="ECO:0000313" key="11">
    <source>
        <dbReference type="Proteomes" id="UP000095023"/>
    </source>
</evidence>
<dbReference type="EMBL" id="KV453843">
    <property type="protein sequence ID" value="ODV88973.1"/>
    <property type="molecule type" value="Genomic_DNA"/>
</dbReference>
<comment type="subunit">
    <text evidence="8">Component of the Mediator complex.</text>
</comment>
<dbReference type="GO" id="GO:0003714">
    <property type="term" value="F:transcription corepressor activity"/>
    <property type="evidence" value="ECO:0007669"/>
    <property type="project" value="EnsemblFungi"/>
</dbReference>
<dbReference type="PANTHER" id="PTHR13381">
    <property type="entry name" value="RNA POLYMERASE II HOLOENZYME COMPONENT SRB7"/>
    <property type="match status" value="1"/>
</dbReference>
<dbReference type="GO" id="GO:0016592">
    <property type="term" value="C:mediator complex"/>
    <property type="evidence" value="ECO:0007669"/>
    <property type="project" value="UniProtKB-UniRule"/>
</dbReference>
<keyword evidence="11" id="KW-1185">Reference proteome</keyword>
<feature type="coiled-coil region" evidence="9">
    <location>
        <begin position="81"/>
        <end position="108"/>
    </location>
</feature>
<dbReference type="GO" id="GO:0003713">
    <property type="term" value="F:transcription coactivator activity"/>
    <property type="evidence" value="ECO:0007669"/>
    <property type="project" value="EnsemblFungi"/>
</dbReference>
<evidence type="ECO:0000256" key="4">
    <source>
        <dbReference type="ARBA" id="ARBA00023015"/>
    </source>
</evidence>
<evidence type="ECO:0000256" key="6">
    <source>
        <dbReference type="ARBA" id="ARBA00023163"/>
    </source>
</evidence>
<gene>
    <name evidence="10" type="ORF">CANCADRAFT_53311</name>
</gene>
<comment type="subcellular location">
    <subcellularLocation>
        <location evidence="1 8">Nucleus</location>
    </subcellularLocation>
</comment>
<keyword evidence="4 8" id="KW-0805">Transcription regulation</keyword>
<keyword evidence="9" id="KW-0175">Coiled coil</keyword>
<evidence type="ECO:0000313" key="10">
    <source>
        <dbReference type="EMBL" id="ODV88973.1"/>
    </source>
</evidence>
<keyword evidence="7 8" id="KW-0539">Nucleus</keyword>
<accession>A0A1E4TB89</accession>
<dbReference type="InterPro" id="IPR021384">
    <property type="entry name" value="Mediator_Med21"/>
</dbReference>
<dbReference type="GO" id="GO:0000122">
    <property type="term" value="P:negative regulation of transcription by RNA polymerase II"/>
    <property type="evidence" value="ECO:0007669"/>
    <property type="project" value="EnsemblFungi"/>
</dbReference>
<proteinExistence type="inferred from homology"/>
<name>A0A1E4TB89_9ASCO</name>
<organism evidence="10 11">
    <name type="scientific">Tortispora caseinolytica NRRL Y-17796</name>
    <dbReference type="NCBI Taxonomy" id="767744"/>
    <lineage>
        <taxon>Eukaryota</taxon>
        <taxon>Fungi</taxon>
        <taxon>Dikarya</taxon>
        <taxon>Ascomycota</taxon>
        <taxon>Saccharomycotina</taxon>
        <taxon>Trigonopsidomycetes</taxon>
        <taxon>Trigonopsidales</taxon>
        <taxon>Trigonopsidaceae</taxon>
        <taxon>Tortispora</taxon>
    </lineage>
</organism>
<evidence type="ECO:0000256" key="8">
    <source>
        <dbReference type="RuleBase" id="RU366036"/>
    </source>
</evidence>
<dbReference type="GO" id="GO:0070847">
    <property type="term" value="C:core mediator complex"/>
    <property type="evidence" value="ECO:0007669"/>
    <property type="project" value="EnsemblFungi"/>
</dbReference>
<comment type="function">
    <text evidence="8">Component of the Mediator complex, a coactivator involved in the regulated transcription of nearly all RNA polymerase II-dependent genes. Mediator functions as a bridge to convey information from gene-specific regulatory proteins to the basal RNA polymerase II transcription machinery. Mediator is recruited to promoters by direct interactions with regulatory proteins and serves as a scaffold for the assembly of a functional preinitiation complex with RNA polymerase II and the general transcription factors.</text>
</comment>
<dbReference type="SUPFAM" id="SSF140718">
    <property type="entry name" value="Mediator hinge subcomplex-like"/>
    <property type="match status" value="1"/>
</dbReference>
<dbReference type="InterPro" id="IPR037212">
    <property type="entry name" value="Med7/Med21-like"/>
</dbReference>
<dbReference type="Proteomes" id="UP000095023">
    <property type="component" value="Unassembled WGS sequence"/>
</dbReference>
<sequence length="129" mass="14449">MDRLTQLQDALDQLATQFYSAIGFIDAHHGNEPIEGQVPMDSENGNIDMEAVQKELAADLVVKFKQIDLLIQRLPGLGVSETEQIERMSQLNKEIKAASEEQNEAVKRQNTLKSRIDNLILDLANEMGD</sequence>
<evidence type="ECO:0000256" key="7">
    <source>
        <dbReference type="ARBA" id="ARBA00023242"/>
    </source>
</evidence>
<evidence type="ECO:0000256" key="3">
    <source>
        <dbReference type="ARBA" id="ARBA00019691"/>
    </source>
</evidence>
<dbReference type="Pfam" id="PF11221">
    <property type="entry name" value="Med21"/>
    <property type="match status" value="1"/>
</dbReference>
<protein>
    <recommendedName>
        <fullName evidence="3 8">Mediator of RNA polymerase II transcription subunit 21</fullName>
    </recommendedName>
</protein>
<dbReference type="OrthoDB" id="526653at2759"/>
<comment type="similarity">
    <text evidence="2 8">Belongs to the Mediator complex subunit 21 family.</text>
</comment>
<dbReference type="GO" id="GO:0051123">
    <property type="term" value="P:RNA polymerase II preinitiation complex assembly"/>
    <property type="evidence" value="ECO:0007669"/>
    <property type="project" value="EnsemblFungi"/>
</dbReference>
<dbReference type="PANTHER" id="PTHR13381:SF0">
    <property type="entry name" value="MEDIATOR OF RNA POLYMERASE II TRANSCRIPTION SUBUNIT 21"/>
    <property type="match status" value="1"/>
</dbReference>
<evidence type="ECO:0000256" key="2">
    <source>
        <dbReference type="ARBA" id="ARBA00005770"/>
    </source>
</evidence>
<dbReference type="GO" id="GO:0060261">
    <property type="term" value="P:positive regulation of transcription initiation by RNA polymerase II"/>
    <property type="evidence" value="ECO:0007669"/>
    <property type="project" value="EnsemblFungi"/>
</dbReference>
<keyword evidence="5 8" id="KW-0010">Activator</keyword>
<dbReference type="Gene3D" id="6.10.280.10">
    <property type="entry name" value="Mediator complex, subunit Med21"/>
    <property type="match status" value="1"/>
</dbReference>
<keyword evidence="6 8" id="KW-0804">Transcription</keyword>
<evidence type="ECO:0000256" key="9">
    <source>
        <dbReference type="SAM" id="Coils"/>
    </source>
</evidence>
<reference evidence="11" key="1">
    <citation type="submission" date="2016-02" db="EMBL/GenBank/DDBJ databases">
        <title>Comparative genomics of biotechnologically important yeasts.</title>
        <authorList>
            <consortium name="DOE Joint Genome Institute"/>
            <person name="Riley R."/>
            <person name="Haridas S."/>
            <person name="Wolfe K.H."/>
            <person name="Lopes M.R."/>
            <person name="Hittinger C.T."/>
            <person name="Goker M."/>
            <person name="Salamov A."/>
            <person name="Wisecaver J."/>
            <person name="Long T.M."/>
            <person name="Aerts A.L."/>
            <person name="Barry K."/>
            <person name="Choi C."/>
            <person name="Clum A."/>
            <person name="Coughlan A.Y."/>
            <person name="Deshpande S."/>
            <person name="Douglass A.P."/>
            <person name="Hanson S.J."/>
            <person name="Klenk H.-P."/>
            <person name="Labutti K."/>
            <person name="Lapidus A."/>
            <person name="Lindquist E."/>
            <person name="Lipzen A."/>
            <person name="Meier-Kolthoff J.P."/>
            <person name="Ohm R.A."/>
            <person name="Otillar R.P."/>
            <person name="Pangilinan J."/>
            <person name="Peng Y."/>
            <person name="Rokas A."/>
            <person name="Rosa C.A."/>
            <person name="Scheuner C."/>
            <person name="Sibirny A.A."/>
            <person name="Slot J.C."/>
            <person name="Stielow J.B."/>
            <person name="Sun H."/>
            <person name="Kurtzman C.P."/>
            <person name="Blackwell M."/>
            <person name="Jeffries T.W."/>
            <person name="Grigoriev I.V."/>
        </authorList>
    </citation>
    <scope>NUCLEOTIDE SEQUENCE [LARGE SCALE GENOMIC DNA]</scope>
    <source>
        <strain evidence="11">NRRL Y-17796</strain>
    </source>
</reference>
<dbReference type="GO" id="GO:0032968">
    <property type="term" value="P:positive regulation of transcription elongation by RNA polymerase II"/>
    <property type="evidence" value="ECO:0007669"/>
    <property type="project" value="EnsemblFungi"/>
</dbReference>
<dbReference type="AlphaFoldDB" id="A0A1E4TB89"/>